<evidence type="ECO:0000313" key="3">
    <source>
        <dbReference type="EMBL" id="MBB4957834.1"/>
    </source>
</evidence>
<feature type="region of interest" description="Disordered" evidence="1">
    <location>
        <begin position="295"/>
        <end position="341"/>
    </location>
</feature>
<organism evidence="3 4">
    <name type="scientific">Micromonospora polyrhachis</name>
    <dbReference type="NCBI Taxonomy" id="1282883"/>
    <lineage>
        <taxon>Bacteria</taxon>
        <taxon>Bacillati</taxon>
        <taxon>Actinomycetota</taxon>
        <taxon>Actinomycetes</taxon>
        <taxon>Micromonosporales</taxon>
        <taxon>Micromonosporaceae</taxon>
        <taxon>Micromonospora</taxon>
    </lineage>
</organism>
<sequence>MIVVSLVLGVVAGTTTPIPVAAAGAVAAAPTGVEVCEIDDERLDEISGMVATNNGYVVINDSSDVANRRRIFYLNRNCAVTRTVSYPSRPRDSEDLALASDGTLWVADVGDNDAARETVALWKLLPGSTSPVIHRLSYPDGARDAEALLLTGDGTPIIVTKDPFRPRLYAPAEPLRANKTVRLTAVGEFRLPTSRTSNPFGLAGRFVVTGAATAADGTRVVLRTYADAFEFKVADGDPVKAITQGKPTAVPLPDEPQGESISYTPDGRFLVTVSEVSDAPAGTRPVIRRYPSAVPAGPASAAPTGPGHAVPTGPAQAAPTASASERTAVLPSAAARESDDATRAGRRALLGVVLFAGVAGVVLVMVGGAARLRDRRRPG</sequence>
<dbReference type="AlphaFoldDB" id="A0A7W7SN49"/>
<evidence type="ECO:0008006" key="5">
    <source>
        <dbReference type="Google" id="ProtNLM"/>
    </source>
</evidence>
<evidence type="ECO:0000313" key="4">
    <source>
        <dbReference type="Proteomes" id="UP000578819"/>
    </source>
</evidence>
<dbReference type="SUPFAM" id="SSF75011">
    <property type="entry name" value="3-carboxy-cis,cis-mucoante lactonizing enzyme"/>
    <property type="match status" value="1"/>
</dbReference>
<feature type="transmembrane region" description="Helical" evidence="2">
    <location>
        <begin position="348"/>
        <end position="370"/>
    </location>
</feature>
<feature type="region of interest" description="Disordered" evidence="1">
    <location>
        <begin position="244"/>
        <end position="264"/>
    </location>
</feature>
<protein>
    <recommendedName>
        <fullName evidence="5">Esterase-like activity of phytase family protein</fullName>
    </recommendedName>
</protein>
<feature type="compositionally biased region" description="Low complexity" evidence="1">
    <location>
        <begin position="295"/>
        <end position="307"/>
    </location>
</feature>
<keyword evidence="2" id="KW-0812">Transmembrane</keyword>
<keyword evidence="2" id="KW-1133">Transmembrane helix</keyword>
<name>A0A7W7SN49_9ACTN</name>
<reference evidence="3 4" key="1">
    <citation type="submission" date="2020-08" db="EMBL/GenBank/DDBJ databases">
        <title>Sequencing the genomes of 1000 actinobacteria strains.</title>
        <authorList>
            <person name="Klenk H.-P."/>
        </authorList>
    </citation>
    <scope>NUCLEOTIDE SEQUENCE [LARGE SCALE GENOMIC DNA]</scope>
    <source>
        <strain evidence="3 4">DSM 45886</strain>
    </source>
</reference>
<evidence type="ECO:0000256" key="1">
    <source>
        <dbReference type="SAM" id="MobiDB-lite"/>
    </source>
</evidence>
<keyword evidence="4" id="KW-1185">Reference proteome</keyword>
<comment type="caution">
    <text evidence="3">The sequence shown here is derived from an EMBL/GenBank/DDBJ whole genome shotgun (WGS) entry which is preliminary data.</text>
</comment>
<proteinExistence type="predicted"/>
<keyword evidence="2" id="KW-0472">Membrane</keyword>
<evidence type="ECO:0000256" key="2">
    <source>
        <dbReference type="SAM" id="Phobius"/>
    </source>
</evidence>
<gene>
    <name evidence="3" type="ORF">FHR38_001567</name>
</gene>
<accession>A0A7W7SN49</accession>
<dbReference type="RefSeq" id="WP_184534020.1">
    <property type="nucleotide sequence ID" value="NZ_JACHJW010000001.1"/>
</dbReference>
<dbReference type="EMBL" id="JACHJW010000001">
    <property type="protein sequence ID" value="MBB4957834.1"/>
    <property type="molecule type" value="Genomic_DNA"/>
</dbReference>
<dbReference type="Proteomes" id="UP000578819">
    <property type="component" value="Unassembled WGS sequence"/>
</dbReference>